<accession>A0A4R7YIS7</accession>
<dbReference type="SUPFAM" id="SSF52540">
    <property type="entry name" value="P-loop containing nucleoside triphosphate hydrolases"/>
    <property type="match status" value="1"/>
</dbReference>
<dbReference type="Gene3D" id="3.40.50.300">
    <property type="entry name" value="P-loop containing nucleotide triphosphate hydrolases"/>
    <property type="match status" value="1"/>
</dbReference>
<name>A0A4R7YIS7_9FIRM</name>
<evidence type="ECO:0000259" key="1">
    <source>
        <dbReference type="Pfam" id="PF09848"/>
    </source>
</evidence>
<protein>
    <submittedName>
        <fullName evidence="2">Uncharacterized protein DUF2075</fullName>
    </submittedName>
</protein>
<dbReference type="AlphaFoldDB" id="A0A4R7YIS7"/>
<feature type="domain" description="Schlafen group 3-like DNA/RNA helicase" evidence="1">
    <location>
        <begin position="210"/>
        <end position="388"/>
    </location>
</feature>
<evidence type="ECO:0000313" key="2">
    <source>
        <dbReference type="EMBL" id="TDV97310.1"/>
    </source>
</evidence>
<comment type="caution">
    <text evidence="2">The sequence shown here is derived from an EMBL/GenBank/DDBJ whole genome shotgun (WGS) entry which is preliminary data.</text>
</comment>
<dbReference type="RefSeq" id="WP_111573526.1">
    <property type="nucleotide sequence ID" value="NZ_QLME01000044.1"/>
</dbReference>
<dbReference type="OrthoDB" id="1411900at2"/>
<sequence length="493" mass="58239">MKSLNLLSLIDAKKDLSIEVLSNYLDNYSVKISDNELDDLYSLVENIQRCHNDLEIFENFFVGYSIPQISREFDLLRIGNNNVINIELKKIYTGKERIEKQLKRNKYYLSFLDKETFNYTYVDESNKLYSLNEAENLIEQNINELIDKLIQQEVPKIKNIDNLFDPSNYLVSPFNSTDVFVEGKYFLTNHQETIRKSILEDNPTTQPCYISIYGAAGTGKTLLTYDIAKYYINESKEVIIFHCGNLNEGHDRLNSNYSWPIVPIKEVDRHELTTYNLIVIDEIQRIRKNQLNRILESLKDTNVKCIFSYDPKQCLHRNEIFNNIPEYIEDKVPVQKHELTEKIRTNNEIASFIKNLFDLSKINPTQKYSNIEISYFSDYSDAKKYLDILNRRDWKVINYTPSRDSYPYRRYNICGEDSAHGVIGQEFDKVVAVIDEYFHYNKEGKLATEYRGYYHVTKMLFQILTRTRKKLNIIIINNEVLLEKCLKILNRKK</sequence>
<dbReference type="Pfam" id="PF09848">
    <property type="entry name" value="SLFN-g3_helicase"/>
    <property type="match status" value="1"/>
</dbReference>
<organism evidence="2 3">
    <name type="scientific">Halanaerobium saccharolyticum</name>
    <dbReference type="NCBI Taxonomy" id="43595"/>
    <lineage>
        <taxon>Bacteria</taxon>
        <taxon>Bacillati</taxon>
        <taxon>Bacillota</taxon>
        <taxon>Clostridia</taxon>
        <taxon>Halanaerobiales</taxon>
        <taxon>Halanaerobiaceae</taxon>
        <taxon>Halanaerobium</taxon>
    </lineage>
</organism>
<evidence type="ECO:0000313" key="3">
    <source>
        <dbReference type="Proteomes" id="UP000294697"/>
    </source>
</evidence>
<dbReference type="Proteomes" id="UP000294697">
    <property type="component" value="Unassembled WGS sequence"/>
</dbReference>
<dbReference type="InterPro" id="IPR018647">
    <property type="entry name" value="SLFN_3-like_DNA/RNA_helicase"/>
</dbReference>
<dbReference type="CDD" id="cd00009">
    <property type="entry name" value="AAA"/>
    <property type="match status" value="1"/>
</dbReference>
<gene>
    <name evidence="2" type="ORF">C8C77_1494</name>
</gene>
<reference evidence="2 3" key="1">
    <citation type="submission" date="2019-03" db="EMBL/GenBank/DDBJ databases">
        <title>Subsurface microbial communities from deep shales in Ohio and West Virginia, USA.</title>
        <authorList>
            <person name="Wrighton K."/>
        </authorList>
    </citation>
    <scope>NUCLEOTIDE SEQUENCE [LARGE SCALE GENOMIC DNA]</scope>
    <source>
        <strain evidence="2 3">MSL9.2</strain>
    </source>
</reference>
<proteinExistence type="predicted"/>
<dbReference type="EMBL" id="SODA01000049">
    <property type="protein sequence ID" value="TDV97310.1"/>
    <property type="molecule type" value="Genomic_DNA"/>
</dbReference>
<dbReference type="InterPro" id="IPR027417">
    <property type="entry name" value="P-loop_NTPase"/>
</dbReference>